<feature type="transmembrane region" description="Helical" evidence="6">
    <location>
        <begin position="640"/>
        <end position="661"/>
    </location>
</feature>
<keyword evidence="9" id="KW-1185">Reference proteome</keyword>
<comment type="subcellular location">
    <subcellularLocation>
        <location evidence="1">Membrane</location>
        <topology evidence="1">Multi-pass membrane protein</topology>
    </subcellularLocation>
</comment>
<organism evidence="9 10">
    <name type="scientific">Schistosoma mansoni</name>
    <name type="common">Blood fluke</name>
    <dbReference type="NCBI Taxonomy" id="6183"/>
    <lineage>
        <taxon>Eukaryota</taxon>
        <taxon>Metazoa</taxon>
        <taxon>Spiralia</taxon>
        <taxon>Lophotrochozoa</taxon>
        <taxon>Platyhelminthes</taxon>
        <taxon>Trematoda</taxon>
        <taxon>Digenea</taxon>
        <taxon>Strigeidida</taxon>
        <taxon>Schistosomatoidea</taxon>
        <taxon>Schistosomatidae</taxon>
        <taxon>Schistosoma</taxon>
    </lineage>
</organism>
<feature type="transmembrane region" description="Helical" evidence="6">
    <location>
        <begin position="314"/>
        <end position="335"/>
    </location>
</feature>
<evidence type="ECO:0000313" key="9">
    <source>
        <dbReference type="Proteomes" id="UP000008854"/>
    </source>
</evidence>
<feature type="signal peptide" evidence="7">
    <location>
        <begin position="1"/>
        <end position="31"/>
    </location>
</feature>
<keyword evidence="7" id="KW-0732">Signal</keyword>
<proteinExistence type="predicted"/>
<evidence type="ECO:0000256" key="4">
    <source>
        <dbReference type="ARBA" id="ARBA00023136"/>
    </source>
</evidence>
<evidence type="ECO:0000256" key="5">
    <source>
        <dbReference type="SAM" id="MobiDB-lite"/>
    </source>
</evidence>
<dbReference type="GO" id="GO:0004930">
    <property type="term" value="F:G protein-coupled receptor activity"/>
    <property type="evidence" value="ECO:0007669"/>
    <property type="project" value="InterPro"/>
</dbReference>
<keyword evidence="3 6" id="KW-1133">Transmembrane helix</keyword>
<feature type="transmembrane region" description="Helical" evidence="6">
    <location>
        <begin position="550"/>
        <end position="579"/>
    </location>
</feature>
<evidence type="ECO:0000313" key="10">
    <source>
        <dbReference type="WBParaSite" id="Smp_099670.1"/>
    </source>
</evidence>
<evidence type="ECO:0000259" key="8">
    <source>
        <dbReference type="PROSITE" id="PS50261"/>
    </source>
</evidence>
<dbReference type="GO" id="GO:0007166">
    <property type="term" value="P:cell surface receptor signaling pathway"/>
    <property type="evidence" value="ECO:0007669"/>
    <property type="project" value="InterPro"/>
</dbReference>
<feature type="domain" description="G-protein coupled receptors family 2 profile 2" evidence="8">
    <location>
        <begin position="312"/>
        <end position="664"/>
    </location>
</feature>
<protein>
    <submittedName>
        <fullName evidence="10">G_PROTEIN_RECEP_F2_4 domain-containing protein</fullName>
    </submittedName>
</protein>
<feature type="transmembrane region" description="Helical" evidence="6">
    <location>
        <begin position="614"/>
        <end position="634"/>
    </location>
</feature>
<reference evidence="9" key="1">
    <citation type="journal article" date="2012" name="PLoS Negl. Trop. Dis.">
        <title>A systematically improved high quality genome and transcriptome of the human blood fluke Schistosoma mansoni.</title>
        <authorList>
            <person name="Protasio A.V."/>
            <person name="Tsai I.J."/>
            <person name="Babbage A."/>
            <person name="Nichol S."/>
            <person name="Hunt M."/>
            <person name="Aslett M.A."/>
            <person name="De Silva N."/>
            <person name="Velarde G.S."/>
            <person name="Anderson T.J."/>
            <person name="Clark R.C."/>
            <person name="Davidson C."/>
            <person name="Dillon G.P."/>
            <person name="Holroyd N.E."/>
            <person name="LoVerde P.T."/>
            <person name="Lloyd C."/>
            <person name="McQuillan J."/>
            <person name="Oliveira G."/>
            <person name="Otto T.D."/>
            <person name="Parker-Manuel S.J."/>
            <person name="Quail M.A."/>
            <person name="Wilson R.A."/>
            <person name="Zerlotini A."/>
            <person name="Dunne D.W."/>
            <person name="Berriman M."/>
        </authorList>
    </citation>
    <scope>NUCLEOTIDE SEQUENCE [LARGE SCALE GENOMIC DNA]</scope>
    <source>
        <strain evidence="9">Puerto Rican</strain>
    </source>
</reference>
<name>A0A3Q0KJQ5_SCHMA</name>
<evidence type="ECO:0000256" key="3">
    <source>
        <dbReference type="ARBA" id="ARBA00022989"/>
    </source>
</evidence>
<feature type="compositionally biased region" description="Low complexity" evidence="5">
    <location>
        <begin position="688"/>
        <end position="699"/>
    </location>
</feature>
<accession>A0A3Q0KJQ5</accession>
<feature type="chain" id="PRO_5018175893" evidence="7">
    <location>
        <begin position="32"/>
        <end position="711"/>
    </location>
</feature>
<sequence>MIKRFSSHTFEFQIIIIYILLSLSSFDDLNGDDSMVSAFKSQSITPSPQTCKSPTGNCFCDEICVFKSDCCEDYKDFRQDTKPVDSSTIPKSDCVHSARTFSDVTDLEKHGSWFEAIAHCPLGTSNEIANRCNKSRDLVINFDDASLKHTSNISAKNKHFISLDLAFLTFRIRTEDIRLMAPVISKVNGRVYANLDCAICHDVLSSTVTGDEPMGSVLSQRLDLFNVFVHCRTFHDTDRLCVANSLLPRSWRRPCANKRFLKPQSTQEVFSLSEFKWHEFLVLPQNYIEFDGLNNEGLVKGSKTIRTIESVLDILQLLVCILSAFSLLVLLIVYGKTREFRRRVSNQLLMGLATSMLCLLLIYLTLPLLINQKDNSGSGSCLTVAVLLHYFFLATFAWMSTHGLSLINTFGGLHTCQVCLAYVKFKITRQSSDEDSLRKKYSDTMKSMVIRKNLRDQSISIHKRTIFSTIFAITLPLCFVIPALVLNQVYQPESCQPEMSGDHYTHDKTYVSREQENNCSETSSLMSNFNPGFCLMKYRKRPWFTVHAAFILWFLVPTTSLLALNSIILLMVGMYIWLLDHNKTVEPLKDESVTSVDSKSTQLPNKSNRNVAKICLHLSITLGAVWIFQLLASLLPQQTILSRVAALVSSGQGAALGFISLTNSTKTRLFPNWSSIFISRRSNSRVNESKSVSSSSRVNTKVGSTSESTIA</sequence>
<feature type="transmembrane region" description="Helical" evidence="6">
    <location>
        <begin position="347"/>
        <end position="370"/>
    </location>
</feature>
<keyword evidence="2 6" id="KW-0812">Transmembrane</keyword>
<keyword evidence="4 6" id="KW-0472">Membrane</keyword>
<dbReference type="WBParaSite" id="Smp_099670.1">
    <property type="protein sequence ID" value="Smp_099670.1"/>
    <property type="gene ID" value="Smp_099670"/>
</dbReference>
<dbReference type="STRING" id="6183.A0A3Q0KJQ5"/>
<feature type="transmembrane region" description="Helical" evidence="6">
    <location>
        <begin position="465"/>
        <end position="485"/>
    </location>
</feature>
<evidence type="ECO:0000256" key="6">
    <source>
        <dbReference type="SAM" id="Phobius"/>
    </source>
</evidence>
<dbReference type="InterPro" id="IPR053231">
    <property type="entry name" value="GPCR_LN-TM7"/>
</dbReference>
<reference evidence="10" key="2">
    <citation type="submission" date="2018-12" db="UniProtKB">
        <authorList>
            <consortium name="WormBaseParasite"/>
        </authorList>
    </citation>
    <scope>IDENTIFICATION</scope>
    <source>
        <strain evidence="10">Puerto Rican</strain>
    </source>
</reference>
<dbReference type="PANTHER" id="PTHR45902">
    <property type="entry name" value="LATROPHILIN RECEPTOR-LIKE PROTEIN A"/>
    <property type="match status" value="1"/>
</dbReference>
<dbReference type="InterPro" id="IPR017981">
    <property type="entry name" value="GPCR_2-like_7TM"/>
</dbReference>
<dbReference type="Pfam" id="PF00002">
    <property type="entry name" value="7tm_2"/>
    <property type="match status" value="1"/>
</dbReference>
<dbReference type="Proteomes" id="UP000008854">
    <property type="component" value="Unassembled WGS sequence"/>
</dbReference>
<evidence type="ECO:0000256" key="7">
    <source>
        <dbReference type="SAM" id="SignalP"/>
    </source>
</evidence>
<dbReference type="InParanoid" id="A0A3Q0KJQ5"/>
<evidence type="ECO:0000256" key="2">
    <source>
        <dbReference type="ARBA" id="ARBA00022692"/>
    </source>
</evidence>
<dbReference type="AlphaFoldDB" id="A0A3Q0KJQ5"/>
<evidence type="ECO:0000256" key="1">
    <source>
        <dbReference type="ARBA" id="ARBA00004141"/>
    </source>
</evidence>
<feature type="transmembrane region" description="Helical" evidence="6">
    <location>
        <begin position="376"/>
        <end position="398"/>
    </location>
</feature>
<feature type="compositionally biased region" description="Polar residues" evidence="5">
    <location>
        <begin position="701"/>
        <end position="711"/>
    </location>
</feature>
<feature type="region of interest" description="Disordered" evidence="5">
    <location>
        <begin position="688"/>
        <end position="711"/>
    </location>
</feature>
<dbReference type="PANTHER" id="PTHR45902:SF4">
    <property type="entry name" value="G-PROTEIN COUPLED RECEPTORS FAMILY 2 PROFILE 2 DOMAIN-CONTAINING PROTEIN"/>
    <property type="match status" value="1"/>
</dbReference>
<dbReference type="InterPro" id="IPR000832">
    <property type="entry name" value="GPCR_2_secretin-like"/>
</dbReference>
<dbReference type="GO" id="GO:0016020">
    <property type="term" value="C:membrane"/>
    <property type="evidence" value="ECO:0007669"/>
    <property type="project" value="UniProtKB-SubCell"/>
</dbReference>
<dbReference type="Gene3D" id="1.20.1070.10">
    <property type="entry name" value="Rhodopsin 7-helix transmembrane proteins"/>
    <property type="match status" value="1"/>
</dbReference>
<dbReference type="PROSITE" id="PS50261">
    <property type="entry name" value="G_PROTEIN_RECEP_F2_4"/>
    <property type="match status" value="1"/>
</dbReference>